<dbReference type="STRING" id="595537.Varpa_3046"/>
<keyword evidence="1" id="KW-0472">Membrane</keyword>
<keyword evidence="1" id="KW-0812">Transmembrane</keyword>
<dbReference type="AlphaFoldDB" id="E6V7X2"/>
<sequence length="82" mass="8711">MSTTLRSNATTEARALGIADWIALILMIVGAINWGLVGAFGFDLVAALFGEMSMASRIVYVLVGLAGLYGLSMPMRLAPRVH</sequence>
<dbReference type="EMBL" id="CP002417">
    <property type="protein sequence ID" value="ADU37233.1"/>
    <property type="molecule type" value="Genomic_DNA"/>
</dbReference>
<dbReference type="RefSeq" id="WP_013541461.1">
    <property type="nucleotide sequence ID" value="NC_014931.1"/>
</dbReference>
<proteinExistence type="predicted"/>
<dbReference type="InterPro" id="IPR007211">
    <property type="entry name" value="DUF378"/>
</dbReference>
<reference evidence="2 3" key="2">
    <citation type="journal article" date="2013" name="Genome Announc.">
        <title>Genome of the Root-Associated Plant Growth-Promoting Bacterium Variovorax paradoxus Strain EPS.</title>
        <authorList>
            <person name="Han J.I."/>
            <person name="Spain J.C."/>
            <person name="Leadbetter J.R."/>
            <person name="Ovchinnikova G."/>
            <person name="Goodwin L.A."/>
            <person name="Han C.S."/>
            <person name="Woyke T."/>
            <person name="Davenport K.W."/>
            <person name="Orwin P.M."/>
        </authorList>
    </citation>
    <scope>NUCLEOTIDE SEQUENCE [LARGE SCALE GENOMIC DNA]</scope>
    <source>
        <strain evidence="2 3">EPS</strain>
    </source>
</reference>
<name>E6V7X2_VARPE</name>
<accession>E6V7X2</accession>
<dbReference type="PANTHER" id="PTHR37304">
    <property type="entry name" value="MEMBRANE PROTEIN-RELATED"/>
    <property type="match status" value="1"/>
</dbReference>
<evidence type="ECO:0000313" key="2">
    <source>
        <dbReference type="EMBL" id="ADU37233.1"/>
    </source>
</evidence>
<feature type="transmembrane region" description="Helical" evidence="1">
    <location>
        <begin position="54"/>
        <end position="72"/>
    </location>
</feature>
<dbReference type="KEGG" id="vpe:Varpa_3046"/>
<gene>
    <name evidence="2" type="ordered locus">Varpa_3046</name>
</gene>
<dbReference type="PANTHER" id="PTHR37304:SF1">
    <property type="entry name" value="MEMBRANE PROTEIN"/>
    <property type="match status" value="1"/>
</dbReference>
<protein>
    <recommendedName>
        <fullName evidence="4">DUF378 domain-containing protein</fullName>
    </recommendedName>
</protein>
<dbReference type="OrthoDB" id="9812136at2"/>
<organism evidence="2 3">
    <name type="scientific">Variovorax paradoxus (strain EPS)</name>
    <dbReference type="NCBI Taxonomy" id="595537"/>
    <lineage>
        <taxon>Bacteria</taxon>
        <taxon>Pseudomonadati</taxon>
        <taxon>Pseudomonadota</taxon>
        <taxon>Betaproteobacteria</taxon>
        <taxon>Burkholderiales</taxon>
        <taxon>Comamonadaceae</taxon>
        <taxon>Variovorax</taxon>
    </lineage>
</organism>
<dbReference type="HOGENOM" id="CLU_179993_1_0_4"/>
<evidence type="ECO:0008006" key="4">
    <source>
        <dbReference type="Google" id="ProtNLM"/>
    </source>
</evidence>
<dbReference type="Pfam" id="PF04070">
    <property type="entry name" value="DUF378"/>
    <property type="match status" value="1"/>
</dbReference>
<reference evidence="3" key="1">
    <citation type="submission" date="2010-12" db="EMBL/GenBank/DDBJ databases">
        <title>Complete sequence of Variovorax paradoxus EPS.</title>
        <authorList>
            <consortium name="US DOE Joint Genome Institute"/>
            <person name="Lucas S."/>
            <person name="Copeland A."/>
            <person name="Lapidus A."/>
            <person name="Cheng J.-F."/>
            <person name="Goodwin L."/>
            <person name="Pitluck S."/>
            <person name="Teshima H."/>
            <person name="Detter J.C."/>
            <person name="Han C."/>
            <person name="Tapia R."/>
            <person name="Land M."/>
            <person name="Hauser L."/>
            <person name="Kyrpides N."/>
            <person name="Ivanova N."/>
            <person name="Ovchinnikova G."/>
            <person name="Orwin P."/>
            <person name="Han J.-I.G."/>
            <person name="Woyke T."/>
        </authorList>
    </citation>
    <scope>NUCLEOTIDE SEQUENCE [LARGE SCALE GENOMIC DNA]</scope>
    <source>
        <strain evidence="3">EPS</strain>
    </source>
</reference>
<dbReference type="eggNOG" id="COG2155">
    <property type="taxonomic scope" value="Bacteria"/>
</dbReference>
<evidence type="ECO:0000313" key="3">
    <source>
        <dbReference type="Proteomes" id="UP000008917"/>
    </source>
</evidence>
<evidence type="ECO:0000256" key="1">
    <source>
        <dbReference type="SAM" id="Phobius"/>
    </source>
</evidence>
<dbReference type="Proteomes" id="UP000008917">
    <property type="component" value="Chromosome"/>
</dbReference>
<feature type="transmembrane region" description="Helical" evidence="1">
    <location>
        <begin position="21"/>
        <end position="42"/>
    </location>
</feature>
<keyword evidence="1" id="KW-1133">Transmembrane helix</keyword>